<keyword evidence="3" id="KW-0813">Transport</keyword>
<keyword evidence="6" id="KW-0472">Membrane</keyword>
<accession>A0A315Z5F2</accession>
<evidence type="ECO:0000256" key="8">
    <source>
        <dbReference type="SAM" id="SignalP"/>
    </source>
</evidence>
<keyword evidence="8" id="KW-0732">Signal</keyword>
<dbReference type="RefSeq" id="WP_109621492.1">
    <property type="nucleotide sequence ID" value="NZ_QGDO01000007.1"/>
</dbReference>
<proteinExistence type="inferred from homology"/>
<dbReference type="GO" id="GO:0009279">
    <property type="term" value="C:cell outer membrane"/>
    <property type="evidence" value="ECO:0007669"/>
    <property type="project" value="UniProtKB-SubCell"/>
</dbReference>
<dbReference type="PANTHER" id="PTHR30026">
    <property type="entry name" value="OUTER MEMBRANE PROTEIN TOLC"/>
    <property type="match status" value="1"/>
</dbReference>
<comment type="subcellular location">
    <subcellularLocation>
        <location evidence="1">Cell outer membrane</location>
    </subcellularLocation>
</comment>
<dbReference type="Proteomes" id="UP000245535">
    <property type="component" value="Unassembled WGS sequence"/>
</dbReference>
<dbReference type="InterPro" id="IPR051906">
    <property type="entry name" value="TolC-like"/>
</dbReference>
<evidence type="ECO:0000256" key="4">
    <source>
        <dbReference type="ARBA" id="ARBA00022452"/>
    </source>
</evidence>
<keyword evidence="10" id="KW-1185">Reference proteome</keyword>
<name>A0A315Z5F2_SEDFL</name>
<comment type="caution">
    <text evidence="9">The sequence shown here is derived from an EMBL/GenBank/DDBJ whole genome shotgun (WGS) entry which is preliminary data.</text>
</comment>
<evidence type="ECO:0000256" key="6">
    <source>
        <dbReference type="ARBA" id="ARBA00023136"/>
    </source>
</evidence>
<gene>
    <name evidence="9" type="ORF">BC781_10719</name>
</gene>
<keyword evidence="7" id="KW-0998">Cell outer membrane</keyword>
<dbReference type="GO" id="GO:1990281">
    <property type="term" value="C:efflux pump complex"/>
    <property type="evidence" value="ECO:0007669"/>
    <property type="project" value="TreeGrafter"/>
</dbReference>
<evidence type="ECO:0000313" key="10">
    <source>
        <dbReference type="Proteomes" id="UP000245535"/>
    </source>
</evidence>
<dbReference type="SUPFAM" id="SSF56954">
    <property type="entry name" value="Outer membrane efflux proteins (OEP)"/>
    <property type="match status" value="1"/>
</dbReference>
<dbReference type="Pfam" id="PF02321">
    <property type="entry name" value="OEP"/>
    <property type="match status" value="1"/>
</dbReference>
<dbReference type="OrthoDB" id="940457at2"/>
<comment type="similarity">
    <text evidence="2">Belongs to the outer membrane factor (OMF) (TC 1.B.17) family.</text>
</comment>
<evidence type="ECO:0000256" key="3">
    <source>
        <dbReference type="ARBA" id="ARBA00022448"/>
    </source>
</evidence>
<evidence type="ECO:0000313" key="9">
    <source>
        <dbReference type="EMBL" id="PWJ38429.1"/>
    </source>
</evidence>
<dbReference type="Gene3D" id="1.20.1600.10">
    <property type="entry name" value="Outer membrane efflux proteins (OEP)"/>
    <property type="match status" value="1"/>
</dbReference>
<dbReference type="EMBL" id="QGDO01000007">
    <property type="protein sequence ID" value="PWJ38429.1"/>
    <property type="molecule type" value="Genomic_DNA"/>
</dbReference>
<evidence type="ECO:0000256" key="2">
    <source>
        <dbReference type="ARBA" id="ARBA00007613"/>
    </source>
</evidence>
<feature type="signal peptide" evidence="8">
    <location>
        <begin position="1"/>
        <end position="19"/>
    </location>
</feature>
<dbReference type="AlphaFoldDB" id="A0A315Z5F2"/>
<feature type="chain" id="PRO_5016369601" evidence="8">
    <location>
        <begin position="20"/>
        <end position="475"/>
    </location>
</feature>
<evidence type="ECO:0000256" key="1">
    <source>
        <dbReference type="ARBA" id="ARBA00004442"/>
    </source>
</evidence>
<reference evidence="9 10" key="1">
    <citation type="submission" date="2018-03" db="EMBL/GenBank/DDBJ databases">
        <title>Genomic Encyclopedia of Archaeal and Bacterial Type Strains, Phase II (KMG-II): from individual species to whole genera.</title>
        <authorList>
            <person name="Goeker M."/>
        </authorList>
    </citation>
    <scope>NUCLEOTIDE SEQUENCE [LARGE SCALE GENOMIC DNA]</scope>
    <source>
        <strain evidence="9 10">DSM 28229</strain>
    </source>
</reference>
<protein>
    <submittedName>
        <fullName evidence="9">Outer membrane efflux protein</fullName>
    </submittedName>
</protein>
<dbReference type="GO" id="GO:0015562">
    <property type="term" value="F:efflux transmembrane transporter activity"/>
    <property type="evidence" value="ECO:0007669"/>
    <property type="project" value="InterPro"/>
</dbReference>
<dbReference type="InterPro" id="IPR003423">
    <property type="entry name" value="OMP_efflux"/>
</dbReference>
<dbReference type="GO" id="GO:0015288">
    <property type="term" value="F:porin activity"/>
    <property type="evidence" value="ECO:0007669"/>
    <property type="project" value="TreeGrafter"/>
</dbReference>
<evidence type="ECO:0000256" key="7">
    <source>
        <dbReference type="ARBA" id="ARBA00023237"/>
    </source>
</evidence>
<keyword evidence="5" id="KW-0812">Transmembrane</keyword>
<dbReference type="PANTHER" id="PTHR30026:SF20">
    <property type="entry name" value="OUTER MEMBRANE PROTEIN TOLC"/>
    <property type="match status" value="1"/>
</dbReference>
<keyword evidence="4" id="KW-1134">Transmembrane beta strand</keyword>
<sequence length="475" mass="55528">MKKCLVTLVIILICQVSFAQEFNFHLSEVILLAKDNSLAAQQARSRKKNKYWDYRTFTPRFKPKISLTTTLPEYSRTKAYDIQNDTLSSTVTQNINTFSKLNIYQEIPQTGGSIYMSTSLNRYQLIESAPSFAGDVFEFGFNQRLFGFNAMKWDQKIIPMKYQEALKKYAEELEYVSYSSTQLFFNLLISQINLDIAGKNYRSNQLIYAQKKDELNEDELLQMEINVMTAQRDYATAKLESEKAMITLNNYLGLPKNDQITLYVPDEIPNFSVPPEEAITQAKRNREKYLAFTRRRLEAERNVKQARADVRPNINLGASVRFYNNAEHVDDMYYAPDAFQKVNLSLTIPIVDWGERKAKLQRAISSQELTESSIKQEELDFTQQVYILAKQIPILRTKVRISKKTEERAERRFQVAKEQYLNSEISVTDWNFAQNSKDVAKRNYLYALKEFWVAYYQLRMLTLYDFERNEKIAAS</sequence>
<organism evidence="9 10">
    <name type="scientific">Sediminitomix flava</name>
    <dbReference type="NCBI Taxonomy" id="379075"/>
    <lineage>
        <taxon>Bacteria</taxon>
        <taxon>Pseudomonadati</taxon>
        <taxon>Bacteroidota</taxon>
        <taxon>Cytophagia</taxon>
        <taxon>Cytophagales</taxon>
        <taxon>Flammeovirgaceae</taxon>
        <taxon>Sediminitomix</taxon>
    </lineage>
</organism>
<evidence type="ECO:0000256" key="5">
    <source>
        <dbReference type="ARBA" id="ARBA00022692"/>
    </source>
</evidence>